<gene>
    <name evidence="2" type="ORF">EIM92_08810</name>
</gene>
<evidence type="ECO:0000313" key="2">
    <source>
        <dbReference type="EMBL" id="AZK46265.1"/>
    </source>
</evidence>
<sequence>MLSICFPDLPGAITCGENDEEALYMAEDCLALHLYGMEEDGDEIPESSRDKLKTNKPLFPIGSGLLVS</sequence>
<feature type="domain" description="HicB-like antitoxin of toxin-antitoxin system" evidence="1">
    <location>
        <begin position="3"/>
        <end position="50"/>
    </location>
</feature>
<evidence type="ECO:0000259" key="1">
    <source>
        <dbReference type="Pfam" id="PF15919"/>
    </source>
</evidence>
<dbReference type="InterPro" id="IPR031807">
    <property type="entry name" value="HicB-like"/>
</dbReference>
<dbReference type="OrthoDB" id="5419659at2"/>
<keyword evidence="3" id="KW-1185">Reference proteome</keyword>
<accession>A0A3Q8SAK0</accession>
<dbReference type="InterPro" id="IPR035069">
    <property type="entry name" value="TTHA1013/TTHA0281-like"/>
</dbReference>
<protein>
    <recommendedName>
        <fullName evidence="1">HicB-like antitoxin of toxin-antitoxin system domain-containing protein</fullName>
    </recommendedName>
</protein>
<name>A0A3Q8SAK0_9BACL</name>
<dbReference type="EMBL" id="CP034248">
    <property type="protein sequence ID" value="AZK46265.1"/>
    <property type="molecule type" value="Genomic_DNA"/>
</dbReference>
<dbReference type="AlphaFoldDB" id="A0A3Q8SAK0"/>
<dbReference type="KEGG" id="plen:EIM92_08810"/>
<dbReference type="Gene3D" id="3.30.160.250">
    <property type="match status" value="1"/>
</dbReference>
<dbReference type="Proteomes" id="UP000273145">
    <property type="component" value="Chromosome"/>
</dbReference>
<proteinExistence type="predicted"/>
<evidence type="ECO:0000313" key="3">
    <source>
        <dbReference type="Proteomes" id="UP000273145"/>
    </source>
</evidence>
<dbReference type="SUPFAM" id="SSF143100">
    <property type="entry name" value="TTHA1013/TTHA0281-like"/>
    <property type="match status" value="1"/>
</dbReference>
<dbReference type="Pfam" id="PF15919">
    <property type="entry name" value="HicB_lk_antitox"/>
    <property type="match status" value="1"/>
</dbReference>
<organism evidence="2 3">
    <name type="scientific">Paenibacillus lentus</name>
    <dbReference type="NCBI Taxonomy" id="1338368"/>
    <lineage>
        <taxon>Bacteria</taxon>
        <taxon>Bacillati</taxon>
        <taxon>Bacillota</taxon>
        <taxon>Bacilli</taxon>
        <taxon>Bacillales</taxon>
        <taxon>Paenibacillaceae</taxon>
        <taxon>Paenibacillus</taxon>
    </lineage>
</organism>
<reference evidence="2 3" key="1">
    <citation type="submission" date="2018-11" db="EMBL/GenBank/DDBJ databases">
        <title>Genome sequencing of Paenibacillus lentus DSM25539(T).</title>
        <authorList>
            <person name="Kook J.-K."/>
            <person name="Park S.-N."/>
            <person name="Lim Y.K."/>
        </authorList>
    </citation>
    <scope>NUCLEOTIDE SEQUENCE [LARGE SCALE GENOMIC DNA]</scope>
    <source>
        <strain evidence="2 3">DSM 25539</strain>
    </source>
</reference>
<dbReference type="RefSeq" id="WP_125082330.1">
    <property type="nucleotide sequence ID" value="NZ_CP034248.1"/>
</dbReference>